<reference evidence="1 2" key="1">
    <citation type="submission" date="2021-01" db="EMBL/GenBank/DDBJ databases">
        <title>Evidence that Capnocytophaga endodontalis is a later homotypic synonym for Capnocytophaga genospecies AHN8471, and request for opinion on proposed recognition of strain AHN8471 as type strain of the species.</title>
        <authorList>
            <person name="Nicholson A.C."/>
            <person name="Hopper C.L."/>
            <person name="Gulvik C.A."/>
            <person name="Mcquiston J.R."/>
            <person name="Lau E.F."/>
        </authorList>
    </citation>
    <scope>NUCLEOTIDE SEQUENCE [LARGE SCALE GENOMIC DNA]</scope>
    <source>
        <strain evidence="1 2">AHN9576</strain>
    </source>
</reference>
<proteinExistence type="predicted"/>
<keyword evidence="2" id="KW-1185">Reference proteome</keyword>
<protein>
    <submittedName>
        <fullName evidence="1">Uncharacterized protein</fullName>
    </submittedName>
</protein>
<dbReference type="RefSeq" id="WP_203094633.1">
    <property type="nucleotide sequence ID" value="NZ_JAESPH010000026.1"/>
</dbReference>
<organism evidence="1 2">
    <name type="scientific">Capnocytophaga genosp. AHN8471</name>
    <dbReference type="NCBI Taxonomy" id="327574"/>
    <lineage>
        <taxon>Bacteria</taxon>
        <taxon>Pseudomonadati</taxon>
        <taxon>Bacteroidota</taxon>
        <taxon>Flavobacteriia</taxon>
        <taxon>Flavobacteriales</taxon>
        <taxon>Flavobacteriaceae</taxon>
        <taxon>Capnocytophaga</taxon>
    </lineage>
</organism>
<gene>
    <name evidence="1" type="ORF">JNB19_13525</name>
</gene>
<comment type="caution">
    <text evidence="1">The sequence shown here is derived from an EMBL/GenBank/DDBJ whole genome shotgun (WGS) entry which is preliminary data.</text>
</comment>
<sequence length="126" mass="15221">MRNIKGTLLDMSSDYTKNIIKLIFDNDIEKHSLRDSFLYSNFKNATFLNYQDVVDLITKQEKIFLLFEGKDKELWEVEAAHAIEYIFLEKVLDYETDMYLFDENVDWVIRIIDEFSDDKRVIIFYH</sequence>
<evidence type="ECO:0000313" key="1">
    <source>
        <dbReference type="EMBL" id="MBM0651754.1"/>
    </source>
</evidence>
<dbReference type="Proteomes" id="UP000603506">
    <property type="component" value="Unassembled WGS sequence"/>
</dbReference>
<accession>A0ABS1YZC7</accession>
<evidence type="ECO:0000313" key="2">
    <source>
        <dbReference type="Proteomes" id="UP000603506"/>
    </source>
</evidence>
<dbReference type="EMBL" id="JAEUAH010000026">
    <property type="protein sequence ID" value="MBM0651754.1"/>
    <property type="molecule type" value="Genomic_DNA"/>
</dbReference>
<name>A0ABS1YZC7_9FLAO</name>